<evidence type="ECO:0000313" key="1">
    <source>
        <dbReference type="EMBL" id="MCM2675908.1"/>
    </source>
</evidence>
<organism evidence="1 2">
    <name type="scientific">Alkalicoccobacillus plakortidis</name>
    <dbReference type="NCBI Taxonomy" id="444060"/>
    <lineage>
        <taxon>Bacteria</taxon>
        <taxon>Bacillati</taxon>
        <taxon>Bacillota</taxon>
        <taxon>Bacilli</taxon>
        <taxon>Bacillales</taxon>
        <taxon>Bacillaceae</taxon>
        <taxon>Alkalicoccobacillus</taxon>
    </lineage>
</organism>
<dbReference type="Proteomes" id="UP001203665">
    <property type="component" value="Unassembled WGS sequence"/>
</dbReference>
<evidence type="ECO:0000313" key="2">
    <source>
        <dbReference type="Proteomes" id="UP001203665"/>
    </source>
</evidence>
<protein>
    <submittedName>
        <fullName evidence="1">Uncharacterized protein</fullName>
    </submittedName>
</protein>
<proteinExistence type="predicted"/>
<dbReference type="EMBL" id="JAMQJY010000001">
    <property type="protein sequence ID" value="MCM2675908.1"/>
    <property type="molecule type" value="Genomic_DNA"/>
</dbReference>
<sequence>MKLSKHDFYFGALLSLLVKTDIMPAMIEEDESNKVYQITTHQDYHFYAKYVSNAFGNNKDVLTWQFQFNEAEVKRIQALYPNDYYLFAFICGRKDLEDSEVAFLTIEDLQKCLGVDCQTQDRRIAVKVGMSSKYFNICGTGLNRQEQALVIKRDARGRLEDLKSGGHTEIVG</sequence>
<dbReference type="RefSeq" id="WP_251607284.1">
    <property type="nucleotide sequence ID" value="NZ_JAMQJY010000001.1"/>
</dbReference>
<reference evidence="1" key="1">
    <citation type="submission" date="2022-06" db="EMBL/GenBank/DDBJ databases">
        <title>Alkalicoccobacillus porphyridii sp. nov., isolated from a marine red alga, Porphyridium purpureum and reclassification of Shouchella plakortidis and Shouchella gibsonii as Alkalicoccobacillus plakortidis comb. nov. and Alkalicoccobacillus gibsonii comb. nov.</title>
        <authorList>
            <person name="Kim K.H."/>
            <person name="Lee J.K."/>
            <person name="Han D.M."/>
            <person name="Baek J.H."/>
            <person name="Jeon C.O."/>
        </authorList>
    </citation>
    <scope>NUCLEOTIDE SEQUENCE</scope>
    <source>
        <strain evidence="1">DSM 19153</strain>
    </source>
</reference>
<comment type="caution">
    <text evidence="1">The sequence shown here is derived from an EMBL/GenBank/DDBJ whole genome shotgun (WGS) entry which is preliminary data.</text>
</comment>
<accession>A0ABT0XJ20</accession>
<gene>
    <name evidence="1" type="ORF">NDM98_10645</name>
</gene>
<name>A0ABT0XJ20_9BACI</name>
<keyword evidence="2" id="KW-1185">Reference proteome</keyword>